<dbReference type="RefSeq" id="WP_013452580.1">
    <property type="nucleotide sequence ID" value="NC_014759.1"/>
</dbReference>
<name>E4TNH2_MARTH</name>
<organism evidence="1 2">
    <name type="scientific">Marivirga tractuosa (strain ATCC 23168 / DSM 4126 / NBRC 15989 / NCIMB 1408 / VKM B-1430 / H-43)</name>
    <name type="common">Microscilla tractuosa</name>
    <name type="synonym">Flexibacter tractuosus</name>
    <dbReference type="NCBI Taxonomy" id="643867"/>
    <lineage>
        <taxon>Bacteria</taxon>
        <taxon>Pseudomonadati</taxon>
        <taxon>Bacteroidota</taxon>
        <taxon>Cytophagia</taxon>
        <taxon>Cytophagales</taxon>
        <taxon>Marivirgaceae</taxon>
        <taxon>Marivirga</taxon>
    </lineage>
</organism>
<accession>E4TNH2</accession>
<dbReference type="KEGG" id="mtt:Ftrac_0423"/>
<dbReference type="HOGENOM" id="CLU_933623_0_0_10"/>
<dbReference type="OrthoDB" id="1492020at2"/>
<dbReference type="STRING" id="643867.Ftrac_0423"/>
<gene>
    <name evidence="1" type="ordered locus">Ftrac_0423</name>
</gene>
<keyword evidence="2" id="KW-1185">Reference proteome</keyword>
<dbReference type="EMBL" id="CP002349">
    <property type="protein sequence ID" value="ADR20429.1"/>
    <property type="molecule type" value="Genomic_DNA"/>
</dbReference>
<dbReference type="AlphaFoldDB" id="E4TNH2"/>
<proteinExistence type="predicted"/>
<evidence type="ECO:0000313" key="2">
    <source>
        <dbReference type="Proteomes" id="UP000008720"/>
    </source>
</evidence>
<dbReference type="eggNOG" id="ENOG503396Q">
    <property type="taxonomic scope" value="Bacteria"/>
</dbReference>
<evidence type="ECO:0000313" key="1">
    <source>
        <dbReference type="EMBL" id="ADR20429.1"/>
    </source>
</evidence>
<protein>
    <submittedName>
        <fullName evidence="1">Uncharacterized protein</fullName>
    </submittedName>
</protein>
<sequence>MENEIKIKFNGSGNIKIQTLTDFLNKYEDLLYQINNKLGYTPEDLLIEVSPPANGSFKINLSPKYENALLKTVGTIVASTLSGLIVYHMTKPIKPATTNEIEMLLEEKGITDKEISKNVYNIYHNSGANQTINQTFQIVDSDEKITGLKIQQDSLNIIDIPKDKMKEYITDTSSIDLTKAAKEDNLTEEAILIVKTIHFEGNAKWAFIYRGYPIKAIVKDKEFLQKLSSEAFRKGDTMKVILTRKRHFDEELGTYLVDQSSYVIEKVLEHTSKTDSSQNKLDF</sequence>
<dbReference type="Proteomes" id="UP000008720">
    <property type="component" value="Chromosome"/>
</dbReference>
<reference evidence="1 2" key="1">
    <citation type="journal article" date="2011" name="Stand. Genomic Sci.">
        <title>Complete genome sequence of Marivirga tractuosa type strain (H-43).</title>
        <authorList>
            <person name="Pagani I."/>
            <person name="Chertkov O."/>
            <person name="Lapidus A."/>
            <person name="Lucas S."/>
            <person name="Del Rio T.G."/>
            <person name="Tice H."/>
            <person name="Copeland A."/>
            <person name="Cheng J.F."/>
            <person name="Nolan M."/>
            <person name="Saunders E."/>
            <person name="Pitluck S."/>
            <person name="Held B."/>
            <person name="Goodwin L."/>
            <person name="Liolios K."/>
            <person name="Ovchinikova G."/>
            <person name="Ivanova N."/>
            <person name="Mavromatis K."/>
            <person name="Pati A."/>
            <person name="Chen A."/>
            <person name="Palaniappan K."/>
            <person name="Land M."/>
            <person name="Hauser L."/>
            <person name="Jeffries C.D."/>
            <person name="Detter J.C."/>
            <person name="Han C."/>
            <person name="Tapia R."/>
            <person name="Ngatchou-Djao O.D."/>
            <person name="Rohde M."/>
            <person name="Goker M."/>
            <person name="Spring S."/>
            <person name="Sikorski J."/>
            <person name="Woyke T."/>
            <person name="Bristow J."/>
            <person name="Eisen J.A."/>
            <person name="Markowitz V."/>
            <person name="Hugenholtz P."/>
            <person name="Klenk H.P."/>
            <person name="Kyrpides N.C."/>
        </authorList>
    </citation>
    <scope>NUCLEOTIDE SEQUENCE [LARGE SCALE GENOMIC DNA]</scope>
    <source>
        <strain evidence="2">ATCC 23168 / DSM 4126 / NBRC 15989 / NCIMB 1408 / VKM B-1430 / H-43</strain>
    </source>
</reference>